<dbReference type="Proteomes" id="UP000799421">
    <property type="component" value="Unassembled WGS sequence"/>
</dbReference>
<evidence type="ECO:0000313" key="2">
    <source>
        <dbReference type="Proteomes" id="UP000799421"/>
    </source>
</evidence>
<organism evidence="1 2">
    <name type="scientific">Piedraia hortae CBS 480.64</name>
    <dbReference type="NCBI Taxonomy" id="1314780"/>
    <lineage>
        <taxon>Eukaryota</taxon>
        <taxon>Fungi</taxon>
        <taxon>Dikarya</taxon>
        <taxon>Ascomycota</taxon>
        <taxon>Pezizomycotina</taxon>
        <taxon>Dothideomycetes</taxon>
        <taxon>Dothideomycetidae</taxon>
        <taxon>Capnodiales</taxon>
        <taxon>Piedraiaceae</taxon>
        <taxon>Piedraia</taxon>
    </lineage>
</organism>
<accession>A0A6A7BZW7</accession>
<protein>
    <recommendedName>
        <fullName evidence="3">DRBM domain-containing protein</fullName>
    </recommendedName>
</protein>
<name>A0A6A7BZW7_9PEZI</name>
<evidence type="ECO:0000313" key="1">
    <source>
        <dbReference type="EMBL" id="KAF2860673.1"/>
    </source>
</evidence>
<proteinExistence type="predicted"/>
<dbReference type="EMBL" id="MU005979">
    <property type="protein sequence ID" value="KAF2860673.1"/>
    <property type="molecule type" value="Genomic_DNA"/>
</dbReference>
<sequence>MFYSMYLQSVCQRRQWPDPLYEPYRYRSHYYCKVRVNNREYCTDVPYKTEALAKEGAAMNAYMICRNFSHNDGMFPGQRPGHRSATGVVQGLPVAIGTGRR</sequence>
<evidence type="ECO:0008006" key="3">
    <source>
        <dbReference type="Google" id="ProtNLM"/>
    </source>
</evidence>
<dbReference type="AlphaFoldDB" id="A0A6A7BZW7"/>
<keyword evidence="2" id="KW-1185">Reference proteome</keyword>
<reference evidence="1" key="1">
    <citation type="journal article" date="2020" name="Stud. Mycol.">
        <title>101 Dothideomycetes genomes: a test case for predicting lifestyles and emergence of pathogens.</title>
        <authorList>
            <person name="Haridas S."/>
            <person name="Albert R."/>
            <person name="Binder M."/>
            <person name="Bloem J."/>
            <person name="Labutti K."/>
            <person name="Salamov A."/>
            <person name="Andreopoulos B."/>
            <person name="Baker S."/>
            <person name="Barry K."/>
            <person name="Bills G."/>
            <person name="Bluhm B."/>
            <person name="Cannon C."/>
            <person name="Castanera R."/>
            <person name="Culley D."/>
            <person name="Daum C."/>
            <person name="Ezra D."/>
            <person name="Gonzalez J."/>
            <person name="Henrissat B."/>
            <person name="Kuo A."/>
            <person name="Liang C."/>
            <person name="Lipzen A."/>
            <person name="Lutzoni F."/>
            <person name="Magnuson J."/>
            <person name="Mondo S."/>
            <person name="Nolan M."/>
            <person name="Ohm R."/>
            <person name="Pangilinan J."/>
            <person name="Park H.-J."/>
            <person name="Ramirez L."/>
            <person name="Alfaro M."/>
            <person name="Sun H."/>
            <person name="Tritt A."/>
            <person name="Yoshinaga Y."/>
            <person name="Zwiers L.-H."/>
            <person name="Turgeon B."/>
            <person name="Goodwin S."/>
            <person name="Spatafora J."/>
            <person name="Crous P."/>
            <person name="Grigoriev I."/>
        </authorList>
    </citation>
    <scope>NUCLEOTIDE SEQUENCE</scope>
    <source>
        <strain evidence="1">CBS 480.64</strain>
    </source>
</reference>
<gene>
    <name evidence="1" type="ORF">K470DRAFT_192733</name>
</gene>
<dbReference type="Gene3D" id="3.30.160.20">
    <property type="match status" value="1"/>
</dbReference>
<dbReference type="SUPFAM" id="SSF54768">
    <property type="entry name" value="dsRNA-binding domain-like"/>
    <property type="match status" value="1"/>
</dbReference>
<feature type="non-terminal residue" evidence="1">
    <location>
        <position position="101"/>
    </location>
</feature>
<dbReference type="OrthoDB" id="5274873at2759"/>